<organism evidence="2">
    <name type="scientific">viral metagenome</name>
    <dbReference type="NCBI Taxonomy" id="1070528"/>
    <lineage>
        <taxon>unclassified sequences</taxon>
        <taxon>metagenomes</taxon>
        <taxon>organismal metagenomes</taxon>
    </lineage>
</organism>
<dbReference type="AlphaFoldDB" id="A0A6C0LMB9"/>
<sequence length="172" mass="19913">METIVNSEDKECQELKNIKYKTMLLNGKQMVETLSSDDLTDLNNFLEVEQKSVTTSAPWNKLSNTIKMQKITLFALLYQNENDMDDEERILLLNYLKDTINKKKLSKVKDILYDKEKGVITQIPGLHYNKQAKNFTIKNNEKRVSTSKSLPPKKQHGTIKNKESVCHDNYAV</sequence>
<protein>
    <submittedName>
        <fullName evidence="2">Uncharacterized protein</fullName>
    </submittedName>
</protein>
<feature type="region of interest" description="Disordered" evidence="1">
    <location>
        <begin position="140"/>
        <end position="172"/>
    </location>
</feature>
<dbReference type="EMBL" id="MN740524">
    <property type="protein sequence ID" value="QHU31135.1"/>
    <property type="molecule type" value="Genomic_DNA"/>
</dbReference>
<reference evidence="2" key="1">
    <citation type="journal article" date="2020" name="Nature">
        <title>Giant virus diversity and host interactions through global metagenomics.</title>
        <authorList>
            <person name="Schulz F."/>
            <person name="Roux S."/>
            <person name="Paez-Espino D."/>
            <person name="Jungbluth S."/>
            <person name="Walsh D.A."/>
            <person name="Denef V.J."/>
            <person name="McMahon K.D."/>
            <person name="Konstantinidis K.T."/>
            <person name="Eloe-Fadrosh E.A."/>
            <person name="Kyrpides N.C."/>
            <person name="Woyke T."/>
        </authorList>
    </citation>
    <scope>NUCLEOTIDE SEQUENCE</scope>
    <source>
        <strain evidence="2">GVMAG-M-3300027892-73</strain>
    </source>
</reference>
<proteinExistence type="predicted"/>
<name>A0A6C0LMB9_9ZZZZ</name>
<evidence type="ECO:0000256" key="1">
    <source>
        <dbReference type="SAM" id="MobiDB-lite"/>
    </source>
</evidence>
<accession>A0A6C0LMB9</accession>
<evidence type="ECO:0000313" key="2">
    <source>
        <dbReference type="EMBL" id="QHU31135.1"/>
    </source>
</evidence>